<dbReference type="WBParaSite" id="nRc.2.0.1.t25582-RA">
    <property type="protein sequence ID" value="nRc.2.0.1.t25582-RA"/>
    <property type="gene ID" value="nRc.2.0.1.g25582"/>
</dbReference>
<reference evidence="3" key="1">
    <citation type="submission" date="2022-11" db="UniProtKB">
        <authorList>
            <consortium name="WormBaseParasite"/>
        </authorList>
    </citation>
    <scope>IDENTIFICATION</scope>
</reference>
<keyword evidence="1" id="KW-1133">Transmembrane helix</keyword>
<organism evidence="2 3">
    <name type="scientific">Romanomermis culicivorax</name>
    <name type="common">Nematode worm</name>
    <dbReference type="NCBI Taxonomy" id="13658"/>
    <lineage>
        <taxon>Eukaryota</taxon>
        <taxon>Metazoa</taxon>
        <taxon>Ecdysozoa</taxon>
        <taxon>Nematoda</taxon>
        <taxon>Enoplea</taxon>
        <taxon>Dorylaimia</taxon>
        <taxon>Mermithida</taxon>
        <taxon>Mermithoidea</taxon>
        <taxon>Mermithidae</taxon>
        <taxon>Romanomermis</taxon>
    </lineage>
</organism>
<keyword evidence="1" id="KW-0472">Membrane</keyword>
<sequence length="200" mass="22491">MGGMLYVTMQQLNGAASNVVCHHTTSLTPWSNRGAPGRVTSIEGLPGGARAVPPLANVRVGVTMPTRAQQKWPGSELMDWLKQKSYSHQFMQYSGLQILSFVVLLLGTGLALTSLATNSWSFFQYDLREGEHSEFTLESGRRGLWEQCHRRKDLSQECKYRFEELKDELQRGELENAQGAFDNVTVEESHEKELTAQLQD</sequence>
<keyword evidence="2" id="KW-1185">Reference proteome</keyword>
<feature type="transmembrane region" description="Helical" evidence="1">
    <location>
        <begin position="90"/>
        <end position="112"/>
    </location>
</feature>
<evidence type="ECO:0000313" key="2">
    <source>
        <dbReference type="Proteomes" id="UP000887565"/>
    </source>
</evidence>
<keyword evidence="1" id="KW-0812">Transmembrane</keyword>
<evidence type="ECO:0000256" key="1">
    <source>
        <dbReference type="SAM" id="Phobius"/>
    </source>
</evidence>
<accession>A0A915JHJ9</accession>
<name>A0A915JHJ9_ROMCU</name>
<dbReference type="Proteomes" id="UP000887565">
    <property type="component" value="Unplaced"/>
</dbReference>
<dbReference type="Gene3D" id="1.20.140.150">
    <property type="match status" value="1"/>
</dbReference>
<proteinExistence type="predicted"/>
<protein>
    <submittedName>
        <fullName evidence="3">Uncharacterized protein</fullName>
    </submittedName>
</protein>
<evidence type="ECO:0000313" key="3">
    <source>
        <dbReference type="WBParaSite" id="nRc.2.0.1.t25582-RA"/>
    </source>
</evidence>
<dbReference type="AlphaFoldDB" id="A0A915JHJ9"/>